<proteinExistence type="inferred from homology"/>
<dbReference type="GO" id="GO:0016779">
    <property type="term" value="F:nucleotidyltransferase activity"/>
    <property type="evidence" value="ECO:0007669"/>
    <property type="project" value="TreeGrafter"/>
</dbReference>
<dbReference type="PANTHER" id="PTHR10953:SF240">
    <property type="entry name" value="SULFUR CARRIER PROTEIN THIS ADENYLYLTRANSFERASE"/>
    <property type="match status" value="1"/>
</dbReference>
<dbReference type="FunFam" id="3.40.50.720:FF:000080">
    <property type="entry name" value="Thiazole biosynthesis adenylyltransferase ThiF"/>
    <property type="match status" value="1"/>
</dbReference>
<sequence length="249" mass="26115">MSDEQYLRYAAQIATATVGEHGQQALARAQVTVVGLGGLGCAAAHYLAGAGIGRLTLLDADVVQLSNLQRQTLYSTADVGHAKADCAAKRLAAVNPTISLQAMQQRVTAANVCQLLSGSDLVLDCTDNLASRYLINDQCYALGIPLLSAAAEGMNGQLLCLHPQHAHGCYQCLYPSGVQQSAACERVGVVGAVVGMMGTLQALQAVKVLTGTEVEWGKLFLFDGLNLSWQSLNLPRSVQCPRCGGNDGN</sequence>
<protein>
    <submittedName>
        <fullName evidence="3">Molybdopterin biosynthesis protein MoeB</fullName>
    </submittedName>
</protein>
<keyword evidence="4" id="KW-1185">Reference proteome</keyword>
<dbReference type="PANTHER" id="PTHR10953">
    <property type="entry name" value="UBIQUITIN-ACTIVATING ENZYME E1"/>
    <property type="match status" value="1"/>
</dbReference>
<dbReference type="AlphaFoldDB" id="A0AA94EED6"/>
<dbReference type="GO" id="GO:0008641">
    <property type="term" value="F:ubiquitin-like modifier activating enzyme activity"/>
    <property type="evidence" value="ECO:0007669"/>
    <property type="project" value="InterPro"/>
</dbReference>
<name>A0AA94EED6_9GAMM</name>
<evidence type="ECO:0000256" key="1">
    <source>
        <dbReference type="ARBA" id="ARBA00009919"/>
    </source>
</evidence>
<feature type="domain" description="THIF-type NAD/FAD binding fold" evidence="2">
    <location>
        <begin position="9"/>
        <end position="241"/>
    </location>
</feature>
<dbReference type="GO" id="GO:0005829">
    <property type="term" value="C:cytosol"/>
    <property type="evidence" value="ECO:0007669"/>
    <property type="project" value="TreeGrafter"/>
</dbReference>
<evidence type="ECO:0000259" key="2">
    <source>
        <dbReference type="Pfam" id="PF00899"/>
    </source>
</evidence>
<comment type="caution">
    <text evidence="3">The sequence shown here is derived from an EMBL/GenBank/DDBJ whole genome shotgun (WGS) entry which is preliminary data.</text>
</comment>
<dbReference type="InterPro" id="IPR035985">
    <property type="entry name" value="Ubiquitin-activating_enz"/>
</dbReference>
<dbReference type="Proteomes" id="UP000286680">
    <property type="component" value="Unassembled WGS sequence"/>
</dbReference>
<organism evidence="3 4">
    <name type="scientific">Idiomarina aquatica</name>
    <dbReference type="NCBI Taxonomy" id="1327752"/>
    <lineage>
        <taxon>Bacteria</taxon>
        <taxon>Pseudomonadati</taxon>
        <taxon>Pseudomonadota</taxon>
        <taxon>Gammaproteobacteria</taxon>
        <taxon>Alteromonadales</taxon>
        <taxon>Idiomarinaceae</taxon>
        <taxon>Idiomarina</taxon>
    </lineage>
</organism>
<evidence type="ECO:0000313" key="4">
    <source>
        <dbReference type="Proteomes" id="UP000286680"/>
    </source>
</evidence>
<dbReference type="Gene3D" id="3.40.50.720">
    <property type="entry name" value="NAD(P)-binding Rossmann-like Domain"/>
    <property type="match status" value="1"/>
</dbReference>
<dbReference type="NCBIfam" id="NF004281">
    <property type="entry name" value="PRK05690.1"/>
    <property type="match status" value="1"/>
</dbReference>
<dbReference type="Pfam" id="PF00899">
    <property type="entry name" value="ThiF"/>
    <property type="match status" value="1"/>
</dbReference>
<gene>
    <name evidence="3" type="ORF">CWE23_10710</name>
</gene>
<dbReference type="InterPro" id="IPR045886">
    <property type="entry name" value="ThiF/MoeB/HesA"/>
</dbReference>
<dbReference type="EMBL" id="PIPS01000003">
    <property type="protein sequence ID" value="RUO42643.1"/>
    <property type="molecule type" value="Genomic_DNA"/>
</dbReference>
<dbReference type="GO" id="GO:0008146">
    <property type="term" value="F:sulfotransferase activity"/>
    <property type="evidence" value="ECO:0007669"/>
    <property type="project" value="TreeGrafter"/>
</dbReference>
<comment type="similarity">
    <text evidence="1">Belongs to the HesA/MoeB/ThiF family.</text>
</comment>
<accession>A0AA94EED6</accession>
<dbReference type="CDD" id="cd00757">
    <property type="entry name" value="ThiF_MoeB_HesA_family"/>
    <property type="match status" value="1"/>
</dbReference>
<dbReference type="InterPro" id="IPR000594">
    <property type="entry name" value="ThiF_NAD_FAD-bd"/>
</dbReference>
<reference evidence="4" key="1">
    <citation type="journal article" date="2018" name="Front. Microbiol.">
        <title>Genome-Based Analysis Reveals the Taxonomy and Diversity of the Family Idiomarinaceae.</title>
        <authorList>
            <person name="Liu Y."/>
            <person name="Lai Q."/>
            <person name="Shao Z."/>
        </authorList>
    </citation>
    <scope>NUCLEOTIDE SEQUENCE [LARGE SCALE GENOMIC DNA]</scope>
    <source>
        <strain evidence="4">SN-14</strain>
    </source>
</reference>
<evidence type="ECO:0000313" key="3">
    <source>
        <dbReference type="EMBL" id="RUO42643.1"/>
    </source>
</evidence>
<dbReference type="GO" id="GO:0004792">
    <property type="term" value="F:thiosulfate-cyanide sulfurtransferase activity"/>
    <property type="evidence" value="ECO:0007669"/>
    <property type="project" value="TreeGrafter"/>
</dbReference>
<dbReference type="SUPFAM" id="SSF69572">
    <property type="entry name" value="Activating enzymes of the ubiquitin-like proteins"/>
    <property type="match status" value="1"/>
</dbReference>